<reference evidence="2 3" key="1">
    <citation type="submission" date="2023-06" db="EMBL/GenBank/DDBJ databases">
        <authorList>
            <person name="Oyuntsetseg B."/>
            <person name="Kim S.B."/>
        </authorList>
    </citation>
    <scope>NUCLEOTIDE SEQUENCE [LARGE SCALE GENOMIC DNA]</scope>
    <source>
        <strain evidence="2 3">2-15</strain>
    </source>
</reference>
<dbReference type="EMBL" id="CP127294">
    <property type="protein sequence ID" value="WIX75145.1"/>
    <property type="molecule type" value="Genomic_DNA"/>
</dbReference>
<dbReference type="Proteomes" id="UP001236014">
    <property type="component" value="Chromosome"/>
</dbReference>
<protein>
    <submittedName>
        <fullName evidence="2">Phosphoribosyltransferase family protein</fullName>
    </submittedName>
</protein>
<dbReference type="InterPro" id="IPR029057">
    <property type="entry name" value="PRTase-like"/>
</dbReference>
<keyword evidence="3" id="KW-1185">Reference proteome</keyword>
<proteinExistence type="predicted"/>
<dbReference type="Pfam" id="PF00156">
    <property type="entry name" value="Pribosyltran"/>
    <property type="match status" value="1"/>
</dbReference>
<dbReference type="GO" id="GO:0016757">
    <property type="term" value="F:glycosyltransferase activity"/>
    <property type="evidence" value="ECO:0007669"/>
    <property type="project" value="UniProtKB-KW"/>
</dbReference>
<evidence type="ECO:0000313" key="3">
    <source>
        <dbReference type="Proteomes" id="UP001236014"/>
    </source>
</evidence>
<evidence type="ECO:0000259" key="1">
    <source>
        <dbReference type="Pfam" id="PF00156"/>
    </source>
</evidence>
<dbReference type="AlphaFoldDB" id="A0A9Y2MNS1"/>
<dbReference type="InterPro" id="IPR000836">
    <property type="entry name" value="PRTase_dom"/>
</dbReference>
<dbReference type="Gene3D" id="3.40.50.2020">
    <property type="match status" value="1"/>
</dbReference>
<dbReference type="SUPFAM" id="SSF53271">
    <property type="entry name" value="PRTase-like"/>
    <property type="match status" value="1"/>
</dbReference>
<dbReference type="RefSeq" id="WP_285965922.1">
    <property type="nucleotide sequence ID" value="NZ_CP127294.1"/>
</dbReference>
<dbReference type="Gene3D" id="3.30.1310.20">
    <property type="entry name" value="PRTase-like"/>
    <property type="match status" value="1"/>
</dbReference>
<name>A0A9Y2MNS1_9PSEU</name>
<sequence length="216" mass="23111">MRFRDRRQAGAELALRLRYLRGHHTVVLGSSGGGLLVAKEIADVLHAPLDVLLTHRIEFGPPTTTLGAVGEGDVLVSDHDALRRFSLTPEQFSQLAGQARAELARQIAGYRRPLPPVPITGQTVVLADDGVATGATAHAAIRVLRARGVREVVLAVPVGPARTLDRLAREVDQLLCLRPLPWMHAVRNSYTDFTGVADTDAIALLGGEPAPPVAAR</sequence>
<dbReference type="KEGG" id="acab:QRX50_26750"/>
<keyword evidence="2" id="KW-0328">Glycosyltransferase</keyword>
<gene>
    <name evidence="2" type="ORF">QRX50_26750</name>
</gene>
<accession>A0A9Y2MNS1</accession>
<evidence type="ECO:0000313" key="2">
    <source>
        <dbReference type="EMBL" id="WIX75145.1"/>
    </source>
</evidence>
<organism evidence="2 3">
    <name type="scientific">Amycolatopsis carbonis</name>
    <dbReference type="NCBI Taxonomy" id="715471"/>
    <lineage>
        <taxon>Bacteria</taxon>
        <taxon>Bacillati</taxon>
        <taxon>Actinomycetota</taxon>
        <taxon>Actinomycetes</taxon>
        <taxon>Pseudonocardiales</taxon>
        <taxon>Pseudonocardiaceae</taxon>
        <taxon>Amycolatopsis</taxon>
    </lineage>
</organism>
<feature type="domain" description="Phosphoribosyltransferase" evidence="1">
    <location>
        <begin position="16"/>
        <end position="163"/>
    </location>
</feature>
<dbReference type="CDD" id="cd06223">
    <property type="entry name" value="PRTases_typeI"/>
    <property type="match status" value="1"/>
</dbReference>
<keyword evidence="2" id="KW-0808">Transferase</keyword>